<dbReference type="AlphaFoldDB" id="A0AAD1XV83"/>
<keyword evidence="4" id="KW-1185">Reference proteome</keyword>
<proteinExistence type="inferred from homology"/>
<dbReference type="GO" id="GO:0019773">
    <property type="term" value="C:proteasome core complex, alpha-subunit complex"/>
    <property type="evidence" value="ECO:0007669"/>
    <property type="project" value="UniProtKB-UniRule"/>
</dbReference>
<reference evidence="3" key="1">
    <citation type="submission" date="2023-07" db="EMBL/GenBank/DDBJ databases">
        <authorList>
            <consortium name="AG Swart"/>
            <person name="Singh M."/>
            <person name="Singh A."/>
            <person name="Seah K."/>
            <person name="Emmerich C."/>
        </authorList>
    </citation>
    <scope>NUCLEOTIDE SEQUENCE</scope>
    <source>
        <strain evidence="3">DP1</strain>
    </source>
</reference>
<evidence type="ECO:0000256" key="1">
    <source>
        <dbReference type="ARBA" id="ARBA00022942"/>
    </source>
</evidence>
<evidence type="ECO:0000313" key="4">
    <source>
        <dbReference type="Proteomes" id="UP001295684"/>
    </source>
</evidence>
<name>A0AAD1XV83_EUPCR</name>
<comment type="similarity">
    <text evidence="2">Belongs to the peptidase T1A family.</text>
</comment>
<dbReference type="EMBL" id="CAMPGE010020861">
    <property type="protein sequence ID" value="CAI2379052.1"/>
    <property type="molecule type" value="Genomic_DNA"/>
</dbReference>
<dbReference type="InterPro" id="IPR023332">
    <property type="entry name" value="Proteasome_alpha-type"/>
</dbReference>
<evidence type="ECO:0008006" key="5">
    <source>
        <dbReference type="Google" id="ProtNLM"/>
    </source>
</evidence>
<keyword evidence="1 2" id="KW-0647">Proteasome</keyword>
<organism evidence="3 4">
    <name type="scientific">Euplotes crassus</name>
    <dbReference type="NCBI Taxonomy" id="5936"/>
    <lineage>
        <taxon>Eukaryota</taxon>
        <taxon>Sar</taxon>
        <taxon>Alveolata</taxon>
        <taxon>Ciliophora</taxon>
        <taxon>Intramacronucleata</taxon>
        <taxon>Spirotrichea</taxon>
        <taxon>Hypotrichia</taxon>
        <taxon>Euplotida</taxon>
        <taxon>Euplotidae</taxon>
        <taxon>Moneuplotes</taxon>
    </lineage>
</organism>
<dbReference type="PANTHER" id="PTHR11599">
    <property type="entry name" value="PROTEASOME SUBUNIT ALPHA/BETA"/>
    <property type="match status" value="1"/>
</dbReference>
<dbReference type="InterPro" id="IPR050115">
    <property type="entry name" value="Proteasome_alpha"/>
</dbReference>
<dbReference type="Gene3D" id="3.60.20.10">
    <property type="entry name" value="Glutamine Phosphoribosylpyrophosphate, subunit 1, domain 1"/>
    <property type="match status" value="1"/>
</dbReference>
<gene>
    <name evidence="3" type="ORF">ECRASSUSDP1_LOCUS20459</name>
</gene>
<accession>A0AAD1XV83</accession>
<evidence type="ECO:0000313" key="3">
    <source>
        <dbReference type="EMBL" id="CAI2379052.1"/>
    </source>
</evidence>
<protein>
    <recommendedName>
        <fullName evidence="5">Proteasome subunit alpha type</fullName>
    </recommendedName>
</protein>
<dbReference type="SUPFAM" id="SSF56235">
    <property type="entry name" value="N-terminal nucleophile aminohydrolases (Ntn hydrolases)"/>
    <property type="match status" value="1"/>
</dbReference>
<sequence>MSQSYKYLNVFSPEGKLLQIEKAYNAIKNYGLTTIAVRGKDAVVVCTQKKVPDKLIVKESVTNIFKITDTIGVMVTGSVTDAKSMISFFRMVSAEFKFKNGYHIPVHVLAQKASERNQMITQFIGIRLMRCSFTFVGIDEEKGPQVYKVDPSGHSLGYKAVAAGTKEQDAVNYLEKQYKKKPEGWNNDEAIQTAIMCLQNVISTDFKNDEIEVGIATTDNVFFRTLTEDEIEEHLNTIADMN</sequence>
<dbReference type="GO" id="GO:0051603">
    <property type="term" value="P:proteolysis involved in protein catabolic process"/>
    <property type="evidence" value="ECO:0007669"/>
    <property type="project" value="InterPro"/>
</dbReference>
<dbReference type="InterPro" id="IPR029055">
    <property type="entry name" value="Ntn_hydrolases_N"/>
</dbReference>
<dbReference type="InterPro" id="IPR001353">
    <property type="entry name" value="Proteasome_sua/b"/>
</dbReference>
<dbReference type="PROSITE" id="PS51475">
    <property type="entry name" value="PROTEASOME_ALPHA_2"/>
    <property type="match status" value="1"/>
</dbReference>
<evidence type="ECO:0000256" key="2">
    <source>
        <dbReference type="PROSITE-ProRule" id="PRU00808"/>
    </source>
</evidence>
<dbReference type="Pfam" id="PF00227">
    <property type="entry name" value="Proteasome"/>
    <property type="match status" value="1"/>
</dbReference>
<comment type="caution">
    <text evidence="3">The sequence shown here is derived from an EMBL/GenBank/DDBJ whole genome shotgun (WGS) entry which is preliminary data.</text>
</comment>
<dbReference type="Proteomes" id="UP001295684">
    <property type="component" value="Unassembled WGS sequence"/>
</dbReference>